<dbReference type="PROSITE" id="PS00107">
    <property type="entry name" value="PROTEIN_KINASE_ATP"/>
    <property type="match status" value="1"/>
</dbReference>
<evidence type="ECO:0000256" key="10">
    <source>
        <dbReference type="PROSITE-ProRule" id="PRU10141"/>
    </source>
</evidence>
<dbReference type="InterPro" id="IPR015943">
    <property type="entry name" value="WD40/YVTN_repeat-like_dom_sf"/>
</dbReference>
<feature type="compositionally biased region" description="Polar residues" evidence="11">
    <location>
        <begin position="528"/>
        <end position="543"/>
    </location>
</feature>
<dbReference type="Gene3D" id="3.40.50.300">
    <property type="entry name" value="P-loop containing nucleotide triphosphate hydrolases"/>
    <property type="match status" value="1"/>
</dbReference>
<evidence type="ECO:0000313" key="14">
    <source>
        <dbReference type="Proteomes" id="UP001344447"/>
    </source>
</evidence>
<keyword evidence="3" id="KW-0808">Transferase</keyword>
<dbReference type="GO" id="GO:0005737">
    <property type="term" value="C:cytoplasm"/>
    <property type="evidence" value="ECO:0007669"/>
    <property type="project" value="UniProtKB-ARBA"/>
</dbReference>
<feature type="compositionally biased region" description="Low complexity" evidence="11">
    <location>
        <begin position="922"/>
        <end position="935"/>
    </location>
</feature>
<dbReference type="CDD" id="cd13999">
    <property type="entry name" value="STKc_MAP3K-like"/>
    <property type="match status" value="1"/>
</dbReference>
<dbReference type="PANTHER" id="PTHR44329">
    <property type="entry name" value="SERINE/THREONINE-PROTEIN KINASE TNNI3K-RELATED"/>
    <property type="match status" value="1"/>
</dbReference>
<evidence type="ECO:0000256" key="5">
    <source>
        <dbReference type="ARBA" id="ARBA00022741"/>
    </source>
</evidence>
<feature type="region of interest" description="Disordered" evidence="11">
    <location>
        <begin position="2110"/>
        <end position="2140"/>
    </location>
</feature>
<evidence type="ECO:0000256" key="3">
    <source>
        <dbReference type="ARBA" id="ARBA00022679"/>
    </source>
</evidence>
<dbReference type="Gene3D" id="1.10.506.10">
    <property type="entry name" value="GTPase Activation - p120gap, domain 1"/>
    <property type="match status" value="1"/>
</dbReference>
<dbReference type="PROSITE" id="PS50011">
    <property type="entry name" value="PROTEIN_KINASE_DOM"/>
    <property type="match status" value="1"/>
</dbReference>
<dbReference type="PROSITE" id="PS00108">
    <property type="entry name" value="PROTEIN_KINASE_ST"/>
    <property type="match status" value="1"/>
</dbReference>
<evidence type="ECO:0000256" key="8">
    <source>
        <dbReference type="ARBA" id="ARBA00047899"/>
    </source>
</evidence>
<keyword evidence="6" id="KW-0418">Kinase</keyword>
<feature type="region of interest" description="Disordered" evidence="11">
    <location>
        <begin position="1"/>
        <end position="28"/>
    </location>
</feature>
<dbReference type="Gene3D" id="2.130.10.10">
    <property type="entry name" value="YVTN repeat-like/Quinoprotein amine dehydrogenase"/>
    <property type="match status" value="1"/>
</dbReference>
<dbReference type="InterPro" id="IPR011009">
    <property type="entry name" value="Kinase-like_dom_sf"/>
</dbReference>
<dbReference type="SMART" id="SM00320">
    <property type="entry name" value="WD40"/>
    <property type="match status" value="3"/>
</dbReference>
<evidence type="ECO:0000256" key="2">
    <source>
        <dbReference type="ARBA" id="ARBA00022527"/>
    </source>
</evidence>
<comment type="similarity">
    <text evidence="1">Belongs to the protein kinase superfamily. TKL Ser/Thr protein kinase family. ROCO subfamily.</text>
</comment>
<proteinExistence type="inferred from homology"/>
<evidence type="ECO:0000256" key="1">
    <source>
        <dbReference type="ARBA" id="ARBA00008171"/>
    </source>
</evidence>
<gene>
    <name evidence="13" type="ORF">RB653_007805</name>
</gene>
<dbReference type="InterPro" id="IPR051681">
    <property type="entry name" value="Ser/Thr_Kinases-Pseudokinases"/>
</dbReference>
<dbReference type="InterPro" id="IPR001245">
    <property type="entry name" value="Ser-Thr/Tyr_kinase_cat_dom"/>
</dbReference>
<accession>A0AAN7YPC6</accession>
<feature type="domain" description="Protein kinase" evidence="12">
    <location>
        <begin position="1703"/>
        <end position="1965"/>
    </location>
</feature>
<dbReference type="SMART" id="SM00220">
    <property type="entry name" value="S_TKc"/>
    <property type="match status" value="1"/>
</dbReference>
<dbReference type="Proteomes" id="UP001344447">
    <property type="component" value="Unassembled WGS sequence"/>
</dbReference>
<feature type="compositionally biased region" description="Low complexity" evidence="11">
    <location>
        <begin position="2128"/>
        <end position="2140"/>
    </location>
</feature>
<feature type="region of interest" description="Disordered" evidence="11">
    <location>
        <begin position="917"/>
        <end position="938"/>
    </location>
</feature>
<dbReference type="GO" id="GO:0004674">
    <property type="term" value="F:protein serine/threonine kinase activity"/>
    <property type="evidence" value="ECO:0007669"/>
    <property type="project" value="UniProtKB-KW"/>
</dbReference>
<dbReference type="Gene3D" id="3.30.310.200">
    <property type="match status" value="1"/>
</dbReference>
<dbReference type="SUPFAM" id="SSF56112">
    <property type="entry name" value="Protein kinase-like (PK-like)"/>
    <property type="match status" value="1"/>
</dbReference>
<evidence type="ECO:0000256" key="7">
    <source>
        <dbReference type="ARBA" id="ARBA00022840"/>
    </source>
</evidence>
<dbReference type="GO" id="GO:0005524">
    <property type="term" value="F:ATP binding"/>
    <property type="evidence" value="ECO:0007669"/>
    <property type="project" value="UniProtKB-UniRule"/>
</dbReference>
<sequence>MDGYSSLSSSGNNIATPRPINSSQREINSTSRGIDAQTSLFKNILLLQDVEFFCSILDNFCRSSSTQKITDLINSLIVILDDSFLDLLRLFIKQTIDQAKQCSTDESNPLNYQSFYNLINRMAAIYLKSQLGGLMEKTMISQVLNFTPMIQEQIVILANKEALGANNISSTNSTPTVTSLKTSGTGSPRIIMGSVFNNVNGGGNIDSLDINNSSPNMLRSNSNSTPFINGSVPLINGSNIHSPISSPTIGSSTPPTILTPTSTTPPTTTTPTTPIVSQTIIQNINIDHMKDQIAQFSISIINTIFRSVEKFPPTVFQLFEMLYLDIHQVFSADFCFELMKKIFFTKLICPILANLKSPPGIANAKFFTKTYIEVSKVVLDIAFDRDQTRRGSVTTQEQIMHFIKGMIFRNTHSTSMTSNSTNSSNQVIPPSIPLPSKDEACNNFISNIRSESSELEESFKRAKDLNTCISFAQADRHIYLFSIFKEMLINFKISISFSLSNQNNQISNINQINSNNSQSGNNSNTSSPVISSTRGNQFYTLRGSSTNSSLTNTPLTARGGGSISQGNNLNGGLSSSSNLLINPWVSSYNQNSSISSDQVQSTRVVQSFSKKWTSEELRPTYNGKSPKKRSWVLDKKNIKTQIINLHIFLDNFSVCRIVTVPMNITFQALANRIHTDSEFSDLQLNKEEYEMVIRYPEESITVLNDEGNQEVVCEPELPLWMFDIDSDSIIIFRPIKRRISSGSFNIFLKFIFPSSPSSSSSSSSSSLPSTPHQKINPMILYINPQSTPQSIIDRFSKIIPSSQLDSAHLGFYLRDIDDESSSPPSIKIPNNNPFAYNKISTMDIIECGPRLSYEFSMAVNGSTQTILIDFDNQIDNVASTFYSIYQNLLELTPRSSSSSDINGGVELTSSGRILIGNGSKHNSNSSSTSSTSSSNGPDAFLKRSSGTFDSGSNNNLSAQLNNNYSLALLSNSSFLPMFLSGQSKLQDYYFNVGDELILTEKTFVSLVEVLATPKRQPIPSSSSNQLNAFNSDIAFNSGVYNSNIYSSNYNGVSSLSLNSMNGVNEQNQQNKVIARVRVTWAGSNGSFDRSQSFINTSQNVTNNFSVSTLALNDVLSNPNQLISTPLSRPLLSTVIAQDNTYICTSKNDYCMNNQVKLCIVGEETQEKLSFYNSLRKNYSQNGLLSSGGSRGGVGGFFGSNFIQSSNNVNEVSTIDGVLHTSELVVGSAEIDQVTFKTFYISGSEQYQVVHPLFISPQSLFIITYNPLNINSTMINYWLEIIQTKAQGSSIYLVGLSTTSIDEKKFVNFKADYHRLFRFNNVNCYMNISLKNSKQIKQLFIRLQNNAMMKQFHYKIPLSYSILKSQCQESAKEAHSRNKMPLTSIPLIKNIARIFSIEPRDSEAAIKYLYEIGELLYYRYEANDQLLNELVFLDSMWMSKLISAVLALKTQNGMTVVDQISQSWSILFPHCKTNSLLFLLEKFELVYLSTEDNSVIIPQLFGGEKPSVMRDLWSPTAHANNEYLRIYEFQFLPKGFFSRLSVRVLQHYDPLCIWQNGMVLQPAGQLWGGAAKSFDSQCLIEYDSVNFVLKISIRDDNKQQQLLKSIVDLVSSFILWYFPGRLSNVRVACTHCTNQHIENPTMYTLDYLENQASLGQTSVICKAQLGGIIHETLSPRTTKTDIYSLAFEVTFNSNKFSVIPYETLKFGPQLGSGSYANVYRGIWNGSEVAIKVLNFDDGHANTTEKYREFRNEAHITGELRHANTVSLMGVSLSPFCLVTELLQYGDLAKFIRNTAETFSWGTVLKLAIDIGKGMNFLHSCKPMIVHRDLKSANILLGGSSMDNLVAKVGDFGLSIKPIGKEVKGRKVWNWRWLAPECMGDGQYTEKIDIYSYAIVLWEIITRDLPFEEYVDQLKWNSIIEDKIMKGLRPTIPPECPTDMKQLITDCWNGDPKKRPSFNSILERLTLMQKTFNLSERLEFCKQLPPMIEDQINQQNPQLPPPQSPIVQQQGVTNNQPQQVQPNHQQKLSVSNLQLNNHLSNGSNSSNQSFVSGIINHSNSGGSSGVSHSGGSSTGNNNFVIPIITAIANGGIGSGGNSGNNNNFSNRQIQNEQQKHASNGGGLPSPHFNSGGSNSGSSSVYESGDGSLSSAGSFKIIRYEMALPITFTSTIHSLYPIQTNKNEVFIWCGMGDGSVCVVNSTTRQIVSTSRCADSSRILGFSLIKKCTQSSGPLTSRSSLNLSALASGSSPYSNNSGGSSSGSLGSSYQPICPTIEEDSHIWAFYNEGILCFEAKTFKLIKTIKTNFITSLVDEGESVWTNCKEKTSCIKVISKSKLKTKKLVNVKTLDAQITTILIHHSSVGAIGASRVWLGTDRGMIFIFEYPSMTPIAHHESHGGALIHTIKRMDRYVITCSERVICVFDESGIIKKRLDGLTSRVLSLLVLDTYIIGACYDSTILVWDSKQNFRMVQSLKKKHSDAISSLAFAVSPQGKPQLWVGGWDKKITTYSFFEELESTLLVALQTPPPNSYPTLTPRVSLGNVSKSRLFG</sequence>
<feature type="region of interest" description="Disordered" evidence="11">
    <location>
        <begin position="1990"/>
        <end position="2070"/>
    </location>
</feature>
<comment type="catalytic activity">
    <reaction evidence="9">
        <text>L-seryl-[protein] + ATP = O-phospho-L-seryl-[protein] + ADP + H(+)</text>
        <dbReference type="Rhea" id="RHEA:17989"/>
        <dbReference type="Rhea" id="RHEA-COMP:9863"/>
        <dbReference type="Rhea" id="RHEA-COMP:11604"/>
        <dbReference type="ChEBI" id="CHEBI:15378"/>
        <dbReference type="ChEBI" id="CHEBI:29999"/>
        <dbReference type="ChEBI" id="CHEBI:30616"/>
        <dbReference type="ChEBI" id="CHEBI:83421"/>
        <dbReference type="ChEBI" id="CHEBI:456216"/>
        <dbReference type="EC" id="2.7.11.1"/>
    </reaction>
</comment>
<comment type="caution">
    <text evidence="13">The sequence shown here is derived from an EMBL/GenBank/DDBJ whole genome shotgun (WGS) entry which is preliminary data.</text>
</comment>
<dbReference type="InterPro" id="IPR000719">
    <property type="entry name" value="Prot_kinase_dom"/>
</dbReference>
<dbReference type="InterPro" id="IPR008271">
    <property type="entry name" value="Ser/Thr_kinase_AS"/>
</dbReference>
<dbReference type="PRINTS" id="PR00109">
    <property type="entry name" value="TYRKINASE"/>
</dbReference>
<dbReference type="InterPro" id="IPR057263">
    <property type="entry name" value="COR-B"/>
</dbReference>
<dbReference type="InterPro" id="IPR001680">
    <property type="entry name" value="WD40_rpt"/>
</dbReference>
<organism evidence="13 14">
    <name type="scientific">Dictyostelium firmibasis</name>
    <dbReference type="NCBI Taxonomy" id="79012"/>
    <lineage>
        <taxon>Eukaryota</taxon>
        <taxon>Amoebozoa</taxon>
        <taxon>Evosea</taxon>
        <taxon>Eumycetozoa</taxon>
        <taxon>Dictyostelia</taxon>
        <taxon>Dictyosteliales</taxon>
        <taxon>Dictyosteliaceae</taxon>
        <taxon>Dictyostelium</taxon>
    </lineage>
</organism>
<feature type="compositionally biased region" description="Low complexity" evidence="11">
    <location>
        <begin position="510"/>
        <end position="527"/>
    </location>
</feature>
<dbReference type="InterPro" id="IPR017441">
    <property type="entry name" value="Protein_kinase_ATP_BS"/>
</dbReference>
<feature type="compositionally biased region" description="Low complexity" evidence="11">
    <location>
        <begin position="544"/>
        <end position="556"/>
    </location>
</feature>
<dbReference type="EMBL" id="JAVFKY010000005">
    <property type="protein sequence ID" value="KAK5576661.1"/>
    <property type="molecule type" value="Genomic_DNA"/>
</dbReference>
<keyword evidence="2" id="KW-0723">Serine/threonine-protein kinase</keyword>
<feature type="compositionally biased region" description="Low complexity" evidence="11">
    <location>
        <begin position="2003"/>
        <end position="2070"/>
    </location>
</feature>
<reference evidence="13 14" key="1">
    <citation type="submission" date="2023-11" db="EMBL/GenBank/DDBJ databases">
        <title>Dfirmibasis_genome.</title>
        <authorList>
            <person name="Edelbroek B."/>
            <person name="Kjellin J."/>
            <person name="Jerlstrom-Hultqvist J."/>
            <person name="Soderbom F."/>
        </authorList>
    </citation>
    <scope>NUCLEOTIDE SEQUENCE [LARGE SCALE GENOMIC DNA]</scope>
    <source>
        <strain evidence="13 14">TNS-C-14</strain>
    </source>
</reference>
<dbReference type="Pfam" id="PF25497">
    <property type="entry name" value="COR-B"/>
    <property type="match status" value="1"/>
</dbReference>
<name>A0AAN7YPC6_9MYCE</name>
<evidence type="ECO:0000256" key="6">
    <source>
        <dbReference type="ARBA" id="ARBA00022777"/>
    </source>
</evidence>
<comment type="catalytic activity">
    <reaction evidence="8">
        <text>L-threonyl-[protein] + ATP = O-phospho-L-threonyl-[protein] + ADP + H(+)</text>
        <dbReference type="Rhea" id="RHEA:46608"/>
        <dbReference type="Rhea" id="RHEA-COMP:11060"/>
        <dbReference type="Rhea" id="RHEA-COMP:11605"/>
        <dbReference type="ChEBI" id="CHEBI:15378"/>
        <dbReference type="ChEBI" id="CHEBI:30013"/>
        <dbReference type="ChEBI" id="CHEBI:30616"/>
        <dbReference type="ChEBI" id="CHEBI:61977"/>
        <dbReference type="ChEBI" id="CHEBI:456216"/>
        <dbReference type="EC" id="2.7.11.1"/>
    </reaction>
</comment>
<feature type="region of interest" description="Disordered" evidence="11">
    <location>
        <begin position="510"/>
        <end position="567"/>
    </location>
</feature>
<evidence type="ECO:0000256" key="4">
    <source>
        <dbReference type="ARBA" id="ARBA00022737"/>
    </source>
</evidence>
<feature type="region of interest" description="Disordered" evidence="11">
    <location>
        <begin position="247"/>
        <end position="273"/>
    </location>
</feature>
<dbReference type="InterPro" id="IPR011047">
    <property type="entry name" value="Quinoprotein_ADH-like_sf"/>
</dbReference>
<dbReference type="Pfam" id="PF07714">
    <property type="entry name" value="PK_Tyr_Ser-Thr"/>
    <property type="match status" value="1"/>
</dbReference>
<keyword evidence="4" id="KW-0677">Repeat</keyword>
<keyword evidence="14" id="KW-1185">Reference proteome</keyword>
<dbReference type="InterPro" id="IPR032171">
    <property type="entry name" value="COR-A"/>
</dbReference>
<dbReference type="Pfam" id="PF16095">
    <property type="entry name" value="COR-A"/>
    <property type="match status" value="1"/>
</dbReference>
<dbReference type="InterPro" id="IPR027417">
    <property type="entry name" value="P-loop_NTPase"/>
</dbReference>
<feature type="binding site" evidence="10">
    <location>
        <position position="1730"/>
    </location>
    <ligand>
        <name>ATP</name>
        <dbReference type="ChEBI" id="CHEBI:30616"/>
    </ligand>
</feature>
<dbReference type="SUPFAM" id="SSF50998">
    <property type="entry name" value="Quinoprotein alcohol dehydrogenase-like"/>
    <property type="match status" value="1"/>
</dbReference>
<dbReference type="Gene3D" id="1.10.510.10">
    <property type="entry name" value="Transferase(Phosphotransferase) domain 1"/>
    <property type="match status" value="1"/>
</dbReference>
<evidence type="ECO:0000256" key="9">
    <source>
        <dbReference type="ARBA" id="ARBA00048679"/>
    </source>
</evidence>
<keyword evidence="7 10" id="KW-0067">ATP-binding</keyword>
<dbReference type="Gene3D" id="3.30.200.20">
    <property type="entry name" value="Phosphorylase Kinase, domain 1"/>
    <property type="match status" value="1"/>
</dbReference>
<dbReference type="PANTHER" id="PTHR44329:SF298">
    <property type="entry name" value="MIXED LINEAGE KINASE DOMAIN-LIKE PROTEIN"/>
    <property type="match status" value="1"/>
</dbReference>
<evidence type="ECO:0000259" key="12">
    <source>
        <dbReference type="PROSITE" id="PS50011"/>
    </source>
</evidence>
<evidence type="ECO:0000256" key="11">
    <source>
        <dbReference type="SAM" id="MobiDB-lite"/>
    </source>
</evidence>
<dbReference type="InterPro" id="IPR008936">
    <property type="entry name" value="Rho_GTPase_activation_prot"/>
</dbReference>
<protein>
    <recommendedName>
        <fullName evidence="12">Protein kinase domain-containing protein</fullName>
    </recommendedName>
</protein>
<keyword evidence="5 10" id="KW-0547">Nucleotide-binding</keyword>
<evidence type="ECO:0000313" key="13">
    <source>
        <dbReference type="EMBL" id="KAK5576661.1"/>
    </source>
</evidence>